<dbReference type="AlphaFoldDB" id="A0A0F9FK49"/>
<evidence type="ECO:0000256" key="2">
    <source>
        <dbReference type="ARBA" id="ARBA00009767"/>
    </source>
</evidence>
<evidence type="ECO:0000313" key="5">
    <source>
        <dbReference type="EMBL" id="KKL57665.1"/>
    </source>
</evidence>
<evidence type="ECO:0000256" key="3">
    <source>
        <dbReference type="ARBA" id="ARBA00022679"/>
    </source>
</evidence>
<dbReference type="EMBL" id="LAZR01030088">
    <property type="protein sequence ID" value="KKL57665.1"/>
    <property type="molecule type" value="Genomic_DNA"/>
</dbReference>
<dbReference type="GO" id="GO:0019752">
    <property type="term" value="P:carboxylic acid metabolic process"/>
    <property type="evidence" value="ECO:0007669"/>
    <property type="project" value="InterPro"/>
</dbReference>
<dbReference type="PANTHER" id="PTHR46911:SF1">
    <property type="entry name" value="2-ISOPROPYLMALATE SYNTHASE"/>
    <property type="match status" value="1"/>
</dbReference>
<accession>A0A0F9FK49</accession>
<dbReference type="Pfam" id="PF00682">
    <property type="entry name" value="HMGL-like"/>
    <property type="match status" value="1"/>
</dbReference>
<feature type="domain" description="Pyruvate carboxyltransferase" evidence="4">
    <location>
        <begin position="28"/>
        <end position="276"/>
    </location>
</feature>
<dbReference type="GO" id="GO:0003852">
    <property type="term" value="F:2-isopropylmalate synthase activity"/>
    <property type="evidence" value="ECO:0007669"/>
    <property type="project" value="UniProtKB-EC"/>
</dbReference>
<organism evidence="5">
    <name type="scientific">marine sediment metagenome</name>
    <dbReference type="NCBI Taxonomy" id="412755"/>
    <lineage>
        <taxon>unclassified sequences</taxon>
        <taxon>metagenomes</taxon>
        <taxon>ecological metagenomes</taxon>
    </lineage>
</organism>
<dbReference type="SUPFAM" id="SSF51569">
    <property type="entry name" value="Aldolase"/>
    <property type="match status" value="1"/>
</dbReference>
<dbReference type="PROSITE" id="PS00816">
    <property type="entry name" value="AIPM_HOMOCIT_SYNTH_2"/>
    <property type="match status" value="1"/>
</dbReference>
<comment type="caution">
    <text evidence="5">The sequence shown here is derived from an EMBL/GenBank/DDBJ whole genome shotgun (WGS) entry which is preliminary data.</text>
</comment>
<dbReference type="Gene3D" id="3.20.20.70">
    <property type="entry name" value="Aldolase class I"/>
    <property type="match status" value="1"/>
</dbReference>
<keyword evidence="3" id="KW-0808">Transferase</keyword>
<dbReference type="InterPro" id="IPR013785">
    <property type="entry name" value="Aldolase_TIM"/>
</dbReference>
<protein>
    <recommendedName>
        <fullName evidence="4">Pyruvate carboxyltransferase domain-containing protein</fullName>
    </recommendedName>
</protein>
<comment type="similarity">
    <text evidence="2">Belongs to the alpha-IPM synthase/homocitrate synthase family. LeuA type 2 subfamily.</text>
</comment>
<dbReference type="PROSITE" id="PS00815">
    <property type="entry name" value="AIPM_HOMOCIT_SYNTH_1"/>
    <property type="match status" value="1"/>
</dbReference>
<gene>
    <name evidence="5" type="ORF">LCGC14_2233150</name>
</gene>
<dbReference type="PANTHER" id="PTHR46911">
    <property type="match status" value="1"/>
</dbReference>
<dbReference type="InterPro" id="IPR000891">
    <property type="entry name" value="PYR_CT"/>
</dbReference>
<reference evidence="5" key="1">
    <citation type="journal article" date="2015" name="Nature">
        <title>Complex archaea that bridge the gap between prokaryotes and eukaryotes.</title>
        <authorList>
            <person name="Spang A."/>
            <person name="Saw J.H."/>
            <person name="Jorgensen S.L."/>
            <person name="Zaremba-Niedzwiedzka K."/>
            <person name="Martijn J."/>
            <person name="Lind A.E."/>
            <person name="van Eijk R."/>
            <person name="Schleper C."/>
            <person name="Guy L."/>
            <person name="Ettema T.J."/>
        </authorList>
    </citation>
    <scope>NUCLEOTIDE SEQUENCE</scope>
</reference>
<evidence type="ECO:0000259" key="4">
    <source>
        <dbReference type="PROSITE" id="PS50991"/>
    </source>
</evidence>
<dbReference type="InterPro" id="IPR002034">
    <property type="entry name" value="AIPM/Hcit_synth_CS"/>
</dbReference>
<proteinExistence type="inferred from homology"/>
<dbReference type="PROSITE" id="PS50991">
    <property type="entry name" value="PYR_CT"/>
    <property type="match status" value="1"/>
</dbReference>
<name>A0A0F9FK49_9ZZZZ</name>
<evidence type="ECO:0000256" key="1">
    <source>
        <dbReference type="ARBA" id="ARBA00000064"/>
    </source>
</evidence>
<comment type="catalytic activity">
    <reaction evidence="1">
        <text>3-methyl-2-oxobutanoate + acetyl-CoA + H2O = (2S)-2-isopropylmalate + CoA + H(+)</text>
        <dbReference type="Rhea" id="RHEA:21524"/>
        <dbReference type="ChEBI" id="CHEBI:1178"/>
        <dbReference type="ChEBI" id="CHEBI:11851"/>
        <dbReference type="ChEBI" id="CHEBI:15377"/>
        <dbReference type="ChEBI" id="CHEBI:15378"/>
        <dbReference type="ChEBI" id="CHEBI:57287"/>
        <dbReference type="ChEBI" id="CHEBI:57288"/>
        <dbReference type="EC" id="2.3.3.13"/>
    </reaction>
</comment>
<sequence>MSVPKYVHPQTIDLPDRQWPGRTLTHSPVWCSVDLRDGNQALPNPLNPDEKLEYFRLLCEIGFKHIEVSFPSASGDDFDFTRSLVDEGHLPGDVYMMVLSQCRPHLIDRTMASLAGVKRGIVHLYCAASPLHMAEVFGLDPAGTIDMVTQSIAQTRDIVKSMAESDIRLEFSPEEYTDSDFEFILELCQAVFETWAMADADRPLIFNLPATVERRPPNQYADMIELFCRRFPQRDKVLVSLHSHNDQGMAVAATEMALLAGADRVEGTLFGHGENA</sequence>